<dbReference type="PANTHER" id="PTHR43300:SF7">
    <property type="entry name" value="UDP-N-ACETYLBACILLOSAMINE N-ACETYLTRANSFERASE"/>
    <property type="match status" value="1"/>
</dbReference>
<dbReference type="Pfam" id="PF17836">
    <property type="entry name" value="PglD_N"/>
    <property type="match status" value="1"/>
</dbReference>
<proteinExistence type="predicted"/>
<comment type="caution">
    <text evidence="2">The sequence shown here is derived from an EMBL/GenBank/DDBJ whole genome shotgun (WGS) entry which is preliminary data.</text>
</comment>
<accession>X1V3D0</accession>
<dbReference type="InterPro" id="IPR041561">
    <property type="entry name" value="PglD_N"/>
</dbReference>
<dbReference type="AlphaFoldDB" id="X1V3D0"/>
<dbReference type="SUPFAM" id="SSF51161">
    <property type="entry name" value="Trimeric LpxA-like enzymes"/>
    <property type="match status" value="1"/>
</dbReference>
<evidence type="ECO:0000259" key="1">
    <source>
        <dbReference type="Pfam" id="PF17836"/>
    </source>
</evidence>
<protein>
    <recommendedName>
        <fullName evidence="1">PglD N-terminal domain-containing protein</fullName>
    </recommendedName>
</protein>
<dbReference type="InterPro" id="IPR050179">
    <property type="entry name" value="Trans_hexapeptide_repeat"/>
</dbReference>
<dbReference type="NCBIfam" id="TIGR03570">
    <property type="entry name" value="NeuD_NnaD"/>
    <property type="match status" value="1"/>
</dbReference>
<feature type="non-terminal residue" evidence="2">
    <location>
        <position position="204"/>
    </location>
</feature>
<organism evidence="2">
    <name type="scientific">marine sediment metagenome</name>
    <dbReference type="NCBI Taxonomy" id="412755"/>
    <lineage>
        <taxon>unclassified sequences</taxon>
        <taxon>metagenomes</taxon>
        <taxon>ecological metagenomes</taxon>
    </lineage>
</organism>
<reference evidence="2" key="1">
    <citation type="journal article" date="2014" name="Front. Microbiol.">
        <title>High frequency of phylogenetically diverse reductive dehalogenase-homologous genes in deep subseafloor sedimentary metagenomes.</title>
        <authorList>
            <person name="Kawai M."/>
            <person name="Futagami T."/>
            <person name="Toyoda A."/>
            <person name="Takaki Y."/>
            <person name="Nishi S."/>
            <person name="Hori S."/>
            <person name="Arai W."/>
            <person name="Tsubouchi T."/>
            <person name="Morono Y."/>
            <person name="Uchiyama I."/>
            <person name="Ito T."/>
            <person name="Fujiyama A."/>
            <person name="Inagaki F."/>
            <person name="Takami H."/>
        </authorList>
    </citation>
    <scope>NUCLEOTIDE SEQUENCE</scope>
    <source>
        <strain evidence="2">Expedition CK06-06</strain>
    </source>
</reference>
<sequence length="204" mass="22645">MYNIIIVGAGGFAREVYYWADDTFSKKNYKIKGFLSYNQKDLDGYNIKIGIIGNDDNYKIEENDRFIIAIGNIYIKKRAISKLKKRGAKFISLIHPSALIVPTAKIGEGVVICPYCLVSDNVLLDDFVMMNTYASCGHDVKVGKYSILSPYAALNGFVKLENDVFVGTHATVISYKKVGFQAKISANSVVMRNVPSKCMVFGVP</sequence>
<dbReference type="Gene3D" id="2.160.10.10">
    <property type="entry name" value="Hexapeptide repeat proteins"/>
    <property type="match status" value="1"/>
</dbReference>
<evidence type="ECO:0000313" key="2">
    <source>
        <dbReference type="EMBL" id="GAI99134.1"/>
    </source>
</evidence>
<name>X1V3D0_9ZZZZ</name>
<gene>
    <name evidence="2" type="ORF">S12H4_39297</name>
</gene>
<dbReference type="PANTHER" id="PTHR43300">
    <property type="entry name" value="ACETYLTRANSFERASE"/>
    <property type="match status" value="1"/>
</dbReference>
<dbReference type="CDD" id="cd03360">
    <property type="entry name" value="LbH_AT_putative"/>
    <property type="match status" value="1"/>
</dbReference>
<dbReference type="InterPro" id="IPR020019">
    <property type="entry name" value="AcTrfase_PglD-like"/>
</dbReference>
<feature type="domain" description="PglD N-terminal" evidence="1">
    <location>
        <begin position="3"/>
        <end position="83"/>
    </location>
</feature>
<dbReference type="InterPro" id="IPR011004">
    <property type="entry name" value="Trimer_LpxA-like_sf"/>
</dbReference>
<dbReference type="EMBL" id="BARW01023735">
    <property type="protein sequence ID" value="GAI99134.1"/>
    <property type="molecule type" value="Genomic_DNA"/>
</dbReference>
<dbReference type="Gene3D" id="3.40.50.20">
    <property type="match status" value="1"/>
</dbReference>